<accession>A0A9D2LKG5</accession>
<proteinExistence type="predicted"/>
<dbReference type="SMART" id="SM00382">
    <property type="entry name" value="AAA"/>
    <property type="match status" value="1"/>
</dbReference>
<evidence type="ECO:0000256" key="6">
    <source>
        <dbReference type="ARBA" id="ARBA00022840"/>
    </source>
</evidence>
<dbReference type="EMBL" id="DWZJ01000099">
    <property type="protein sequence ID" value="HJB14171.1"/>
    <property type="molecule type" value="Genomic_DNA"/>
</dbReference>
<dbReference type="AlphaFoldDB" id="A0A9D2LKG5"/>
<evidence type="ECO:0000256" key="5">
    <source>
        <dbReference type="ARBA" id="ARBA00022741"/>
    </source>
</evidence>
<evidence type="ECO:0000256" key="7">
    <source>
        <dbReference type="ARBA" id="ARBA00022967"/>
    </source>
</evidence>
<keyword evidence="2" id="KW-0813">Transport</keyword>
<dbReference type="PROSITE" id="PS50893">
    <property type="entry name" value="ABC_TRANSPORTER_2"/>
    <property type="match status" value="2"/>
</dbReference>
<dbReference type="PANTHER" id="PTHR43790">
    <property type="entry name" value="CARBOHYDRATE TRANSPORT ATP-BINDING PROTEIN MG119-RELATED"/>
    <property type="match status" value="1"/>
</dbReference>
<dbReference type="CDD" id="cd03215">
    <property type="entry name" value="ABC_Carb_Monos_II"/>
    <property type="match status" value="1"/>
</dbReference>
<keyword evidence="8" id="KW-0472">Membrane</keyword>
<dbReference type="PROSITE" id="PS00211">
    <property type="entry name" value="ABC_TRANSPORTER_1"/>
    <property type="match status" value="2"/>
</dbReference>
<keyword evidence="6 10" id="KW-0067">ATP-binding</keyword>
<evidence type="ECO:0000313" key="10">
    <source>
        <dbReference type="EMBL" id="HJB14171.1"/>
    </source>
</evidence>
<keyword evidence="5" id="KW-0547">Nucleotide-binding</keyword>
<comment type="caution">
    <text evidence="10">The sequence shown here is derived from an EMBL/GenBank/DDBJ whole genome shotgun (WGS) entry which is preliminary data.</text>
</comment>
<dbReference type="InterPro" id="IPR003439">
    <property type="entry name" value="ABC_transporter-like_ATP-bd"/>
</dbReference>
<dbReference type="InterPro" id="IPR050107">
    <property type="entry name" value="ABC_carbohydrate_import_ATPase"/>
</dbReference>
<reference evidence="10" key="1">
    <citation type="journal article" date="2021" name="PeerJ">
        <title>Extensive microbial diversity within the chicken gut microbiome revealed by metagenomics and culture.</title>
        <authorList>
            <person name="Gilroy R."/>
            <person name="Ravi A."/>
            <person name="Getino M."/>
            <person name="Pursley I."/>
            <person name="Horton D.L."/>
            <person name="Alikhan N.F."/>
            <person name="Baker D."/>
            <person name="Gharbi K."/>
            <person name="Hall N."/>
            <person name="Watson M."/>
            <person name="Adriaenssens E.M."/>
            <person name="Foster-Nyarko E."/>
            <person name="Jarju S."/>
            <person name="Secka A."/>
            <person name="Antonio M."/>
            <person name="Oren A."/>
            <person name="Chaudhuri R.R."/>
            <person name="La Ragione R."/>
            <person name="Hildebrand F."/>
            <person name="Pallen M.J."/>
        </authorList>
    </citation>
    <scope>NUCLEOTIDE SEQUENCE</scope>
    <source>
        <strain evidence="10">ChiBcec18-1249</strain>
    </source>
</reference>
<dbReference type="InterPro" id="IPR003593">
    <property type="entry name" value="AAA+_ATPase"/>
</dbReference>
<name>A0A9D2LKG5_9FIRM</name>
<dbReference type="CDD" id="cd03216">
    <property type="entry name" value="ABC_Carb_Monos_I"/>
    <property type="match status" value="1"/>
</dbReference>
<evidence type="ECO:0000259" key="9">
    <source>
        <dbReference type="PROSITE" id="PS50893"/>
    </source>
</evidence>
<dbReference type="InterPro" id="IPR027417">
    <property type="entry name" value="P-loop_NTPase"/>
</dbReference>
<keyword evidence="3" id="KW-1003">Cell membrane</keyword>
<organism evidence="10 11">
    <name type="scientific">Candidatus Oscillibacter excrementigallinarum</name>
    <dbReference type="NCBI Taxonomy" id="2838716"/>
    <lineage>
        <taxon>Bacteria</taxon>
        <taxon>Bacillati</taxon>
        <taxon>Bacillota</taxon>
        <taxon>Clostridia</taxon>
        <taxon>Eubacteriales</taxon>
        <taxon>Oscillospiraceae</taxon>
        <taxon>Oscillibacter</taxon>
    </lineage>
</organism>
<evidence type="ECO:0000256" key="2">
    <source>
        <dbReference type="ARBA" id="ARBA00022448"/>
    </source>
</evidence>
<comment type="subcellular location">
    <subcellularLocation>
        <location evidence="1">Cell membrane</location>
        <topology evidence="1">Peripheral membrane protein</topology>
    </subcellularLocation>
</comment>
<dbReference type="Pfam" id="PF00005">
    <property type="entry name" value="ABC_tran"/>
    <property type="match status" value="2"/>
</dbReference>
<dbReference type="FunFam" id="3.40.50.300:FF:000127">
    <property type="entry name" value="Ribose import ATP-binding protein RbsA"/>
    <property type="match status" value="1"/>
</dbReference>
<dbReference type="GO" id="GO:0005886">
    <property type="term" value="C:plasma membrane"/>
    <property type="evidence" value="ECO:0007669"/>
    <property type="project" value="UniProtKB-SubCell"/>
</dbReference>
<protein>
    <submittedName>
        <fullName evidence="10">ABC transporter ATP-binding protein</fullName>
    </submittedName>
</protein>
<dbReference type="Proteomes" id="UP000823824">
    <property type="component" value="Unassembled WGS sequence"/>
</dbReference>
<reference evidence="10" key="2">
    <citation type="submission" date="2021-04" db="EMBL/GenBank/DDBJ databases">
        <authorList>
            <person name="Gilroy R."/>
        </authorList>
    </citation>
    <scope>NUCLEOTIDE SEQUENCE</scope>
    <source>
        <strain evidence="10">ChiBcec18-1249</strain>
    </source>
</reference>
<keyword evidence="4" id="KW-0677">Repeat</keyword>
<dbReference type="PANTHER" id="PTHR43790:SF9">
    <property type="entry name" value="GALACTOFURANOSE TRANSPORTER ATP-BINDING PROTEIN YTFR"/>
    <property type="match status" value="1"/>
</dbReference>
<feature type="domain" description="ABC transporter" evidence="9">
    <location>
        <begin position="259"/>
        <end position="503"/>
    </location>
</feature>
<gene>
    <name evidence="10" type="ORF">H9787_10755</name>
</gene>
<evidence type="ECO:0000256" key="4">
    <source>
        <dbReference type="ARBA" id="ARBA00022737"/>
    </source>
</evidence>
<dbReference type="Gene3D" id="3.40.50.300">
    <property type="entry name" value="P-loop containing nucleotide triphosphate hydrolases"/>
    <property type="match status" value="2"/>
</dbReference>
<dbReference type="GO" id="GO:0016887">
    <property type="term" value="F:ATP hydrolysis activity"/>
    <property type="evidence" value="ECO:0007669"/>
    <property type="project" value="InterPro"/>
</dbReference>
<dbReference type="GO" id="GO:0005524">
    <property type="term" value="F:ATP binding"/>
    <property type="evidence" value="ECO:0007669"/>
    <property type="project" value="UniProtKB-KW"/>
</dbReference>
<keyword evidence="7" id="KW-1278">Translocase</keyword>
<sequence length="509" mass="56383">METLAVSMRNITKIFNGVKANDSVDFDLRRGSIHGLLGENGAGKTTLMNILYGLYQQEEGTIFINGREEDISSPVKAIHLGIGMVHQHFMLARPLTVTENVMLGRKSRRGILLDTKETAAELSELSDRYKMGIDPNAKIWQLSVGEQQRVEILTAIYMGAEILILDEPTAVLTPQETEVFFETLRQMRDDGKSIILITHKLEEILEIVDEVTVLRDGKMVGSRRMDGSVTRDELTRMMVGRDVLFQFPPVEKEPGAVKFAFRGLCAKNDKGLPALKDVTLEIRAGEVVGLAGVDGNGQKELCEVLTGLRKADSGSITLEGEDVTNLPPWAYIDRKVSHIPEDRHTTGLALDWSLKRNLVLKSFRRPPYVRHGMMQVKAIDAFWQRAQQEYQIKAIDGDEPARALSGGNQQKVILAREIDGDPAVLIANQPTRGLDVGAAEYVRGKLLDARNQGAAVLVVSADLEELLQISDRIAVIYDGEIMGVLPRGADTYALGELMMGKRQEVDARE</sequence>
<evidence type="ECO:0000256" key="8">
    <source>
        <dbReference type="ARBA" id="ARBA00023136"/>
    </source>
</evidence>
<dbReference type="SUPFAM" id="SSF52540">
    <property type="entry name" value="P-loop containing nucleoside triphosphate hydrolases"/>
    <property type="match status" value="2"/>
</dbReference>
<dbReference type="InterPro" id="IPR017871">
    <property type="entry name" value="ABC_transporter-like_CS"/>
</dbReference>
<evidence type="ECO:0000313" key="11">
    <source>
        <dbReference type="Proteomes" id="UP000823824"/>
    </source>
</evidence>
<evidence type="ECO:0000256" key="1">
    <source>
        <dbReference type="ARBA" id="ARBA00004202"/>
    </source>
</evidence>
<evidence type="ECO:0000256" key="3">
    <source>
        <dbReference type="ARBA" id="ARBA00022475"/>
    </source>
</evidence>
<feature type="domain" description="ABC transporter" evidence="9">
    <location>
        <begin position="6"/>
        <end position="241"/>
    </location>
</feature>